<name>A0A7S0A9R3_9DINO</name>
<accession>A0A7S0A9R3</accession>
<protein>
    <submittedName>
        <fullName evidence="2">Uncharacterized protein</fullName>
    </submittedName>
</protein>
<evidence type="ECO:0000256" key="1">
    <source>
        <dbReference type="SAM" id="MobiDB-lite"/>
    </source>
</evidence>
<dbReference type="AlphaFoldDB" id="A0A7S0A9R3"/>
<sequence length="180" mass="19453">MERKERQVDELSIKGAELTQQLAQRESEVSTYVQRAARLELEVSRFSGRADAPQASAQGTRSSFDGEQILLSPDDEEEHLGNATTLAALRQRLYQQYDGVVADASERFAPVGPRHATAGTGGCSATIRVGSPLAAQQLQQDTSRTTQQSVASSSWDPGTPVQTTIRLHTPQRGAVSWGTS</sequence>
<gene>
    <name evidence="2" type="ORF">PBAH0796_LOCUS12458</name>
</gene>
<evidence type="ECO:0000313" key="2">
    <source>
        <dbReference type="EMBL" id="CAD8357091.1"/>
    </source>
</evidence>
<dbReference type="EMBL" id="HBEG01020651">
    <property type="protein sequence ID" value="CAD8357091.1"/>
    <property type="molecule type" value="Transcribed_RNA"/>
</dbReference>
<reference evidence="2" key="1">
    <citation type="submission" date="2021-01" db="EMBL/GenBank/DDBJ databases">
        <authorList>
            <person name="Corre E."/>
            <person name="Pelletier E."/>
            <person name="Niang G."/>
            <person name="Scheremetjew M."/>
            <person name="Finn R."/>
            <person name="Kale V."/>
            <person name="Holt S."/>
            <person name="Cochrane G."/>
            <person name="Meng A."/>
            <person name="Brown T."/>
            <person name="Cohen L."/>
        </authorList>
    </citation>
    <scope>NUCLEOTIDE SEQUENCE</scope>
    <source>
        <strain evidence="2">Pbaha01</strain>
    </source>
</reference>
<proteinExistence type="predicted"/>
<organism evidence="2">
    <name type="scientific">Pyrodinium bahamense</name>
    <dbReference type="NCBI Taxonomy" id="73915"/>
    <lineage>
        <taxon>Eukaryota</taxon>
        <taxon>Sar</taxon>
        <taxon>Alveolata</taxon>
        <taxon>Dinophyceae</taxon>
        <taxon>Gonyaulacales</taxon>
        <taxon>Pyrocystaceae</taxon>
        <taxon>Pyrodinium</taxon>
    </lineage>
</organism>
<feature type="region of interest" description="Disordered" evidence="1">
    <location>
        <begin position="137"/>
        <end position="162"/>
    </location>
</feature>